<keyword evidence="3" id="KW-1185">Reference proteome</keyword>
<organism evidence="2 3">
    <name type="scientific">candidate division MSBL1 archaeon SCGC-AAA261F17</name>
    <dbReference type="NCBI Taxonomy" id="1698274"/>
    <lineage>
        <taxon>Archaea</taxon>
        <taxon>Methanobacteriati</taxon>
        <taxon>Methanobacteriota</taxon>
        <taxon>candidate division MSBL1</taxon>
    </lineage>
</organism>
<reference evidence="2 3" key="1">
    <citation type="journal article" date="2016" name="Sci. Rep.">
        <title>Metabolic traits of an uncultured archaeal lineage -MSBL1- from brine pools of the Red Sea.</title>
        <authorList>
            <person name="Mwirichia R."/>
            <person name="Alam I."/>
            <person name="Rashid M."/>
            <person name="Vinu M."/>
            <person name="Ba-Alawi W."/>
            <person name="Anthony Kamau A."/>
            <person name="Kamanda Ngugi D."/>
            <person name="Goker M."/>
            <person name="Klenk H.P."/>
            <person name="Bajic V."/>
            <person name="Stingl U."/>
        </authorList>
    </citation>
    <scope>NUCLEOTIDE SEQUENCE [LARGE SCALE GENOMIC DNA]</scope>
    <source>
        <strain evidence="2">SCGC-AAA261F17</strain>
    </source>
</reference>
<dbReference type="InterPro" id="IPR037914">
    <property type="entry name" value="SpoVT-AbrB_sf"/>
</dbReference>
<dbReference type="SUPFAM" id="SSF89447">
    <property type="entry name" value="AbrB/MazE/MraZ-like"/>
    <property type="match status" value="1"/>
</dbReference>
<dbReference type="Pfam" id="PF04014">
    <property type="entry name" value="MazE_antitoxin"/>
    <property type="match status" value="1"/>
</dbReference>
<dbReference type="Proteomes" id="UP000070035">
    <property type="component" value="Unassembled WGS sequence"/>
</dbReference>
<dbReference type="SMART" id="SM00966">
    <property type="entry name" value="SpoVT_AbrB"/>
    <property type="match status" value="1"/>
</dbReference>
<dbReference type="EMBL" id="LHXY01000017">
    <property type="protein sequence ID" value="KXB01991.1"/>
    <property type="molecule type" value="Genomic_DNA"/>
</dbReference>
<dbReference type="AlphaFoldDB" id="A0A133V6C5"/>
<dbReference type="Gene3D" id="2.10.260.10">
    <property type="match status" value="1"/>
</dbReference>
<proteinExistence type="predicted"/>
<accession>A0A133V6C5</accession>
<dbReference type="InterPro" id="IPR007159">
    <property type="entry name" value="SpoVT-AbrB_dom"/>
</dbReference>
<feature type="domain" description="SpoVT-AbrB" evidence="1">
    <location>
        <begin position="5"/>
        <end position="50"/>
    </location>
</feature>
<evidence type="ECO:0000259" key="1">
    <source>
        <dbReference type="SMART" id="SM00966"/>
    </source>
</evidence>
<evidence type="ECO:0000313" key="2">
    <source>
        <dbReference type="EMBL" id="KXB01991.1"/>
    </source>
</evidence>
<name>A0A133V6C5_9EURY</name>
<comment type="caution">
    <text evidence="2">The sequence shown here is derived from an EMBL/GenBank/DDBJ whole genome shotgun (WGS) entry which is preliminary data.</text>
</comment>
<dbReference type="GO" id="GO:0003677">
    <property type="term" value="F:DNA binding"/>
    <property type="evidence" value="ECO:0007669"/>
    <property type="project" value="InterPro"/>
</dbReference>
<protein>
    <recommendedName>
        <fullName evidence="1">SpoVT-AbrB domain-containing protein</fullName>
    </recommendedName>
</protein>
<sequence>MAVKTKVSKGFQTVLPAPVRKKFGVNPGDEVIWTIIGDEIFVRVRKKGGEDPLSELIGALPTQEKANATREIDATVYGVR</sequence>
<gene>
    <name evidence="2" type="ORF">AKJ44_01635</name>
</gene>
<evidence type="ECO:0000313" key="3">
    <source>
        <dbReference type="Proteomes" id="UP000070035"/>
    </source>
</evidence>
<dbReference type="NCBIfam" id="TIGR01439">
    <property type="entry name" value="lp_hng_hel_AbrB"/>
    <property type="match status" value="1"/>
</dbReference>